<dbReference type="AlphaFoldDB" id="A0AAD6QKE6"/>
<sequence length="68" mass="7912">MSEELADLLQLKHPRIIRDVFVKLGRIINLNLLKKDQLKLQLVSRHSNMSEAVWSYITVPRCPSTRAK</sequence>
<proteinExistence type="predicted"/>
<dbReference type="Proteomes" id="UP001164929">
    <property type="component" value="Chromosome 6"/>
</dbReference>
<name>A0AAD6QKE6_9ROSI</name>
<evidence type="ECO:0000313" key="2">
    <source>
        <dbReference type="Proteomes" id="UP001164929"/>
    </source>
</evidence>
<protein>
    <submittedName>
        <fullName evidence="1">Uncharacterized protein</fullName>
    </submittedName>
</protein>
<dbReference type="EMBL" id="JAQIZT010000006">
    <property type="protein sequence ID" value="KAJ6991990.1"/>
    <property type="molecule type" value="Genomic_DNA"/>
</dbReference>
<reference evidence="1" key="1">
    <citation type="journal article" date="2023" name="Mol. Ecol. Resour.">
        <title>Chromosome-level genome assembly of a triploid poplar Populus alba 'Berolinensis'.</title>
        <authorList>
            <person name="Chen S."/>
            <person name="Yu Y."/>
            <person name="Wang X."/>
            <person name="Wang S."/>
            <person name="Zhang T."/>
            <person name="Zhou Y."/>
            <person name="He R."/>
            <person name="Meng N."/>
            <person name="Wang Y."/>
            <person name="Liu W."/>
            <person name="Liu Z."/>
            <person name="Liu J."/>
            <person name="Guo Q."/>
            <person name="Huang H."/>
            <person name="Sederoff R.R."/>
            <person name="Wang G."/>
            <person name="Qu G."/>
            <person name="Chen S."/>
        </authorList>
    </citation>
    <scope>NUCLEOTIDE SEQUENCE</scope>
    <source>
        <strain evidence="1">SC-2020</strain>
    </source>
</reference>
<keyword evidence="2" id="KW-1185">Reference proteome</keyword>
<gene>
    <name evidence="1" type="ORF">NC653_015362</name>
</gene>
<evidence type="ECO:0000313" key="1">
    <source>
        <dbReference type="EMBL" id="KAJ6991990.1"/>
    </source>
</evidence>
<organism evidence="1 2">
    <name type="scientific">Populus alba x Populus x berolinensis</name>
    <dbReference type="NCBI Taxonomy" id="444605"/>
    <lineage>
        <taxon>Eukaryota</taxon>
        <taxon>Viridiplantae</taxon>
        <taxon>Streptophyta</taxon>
        <taxon>Embryophyta</taxon>
        <taxon>Tracheophyta</taxon>
        <taxon>Spermatophyta</taxon>
        <taxon>Magnoliopsida</taxon>
        <taxon>eudicotyledons</taxon>
        <taxon>Gunneridae</taxon>
        <taxon>Pentapetalae</taxon>
        <taxon>rosids</taxon>
        <taxon>fabids</taxon>
        <taxon>Malpighiales</taxon>
        <taxon>Salicaceae</taxon>
        <taxon>Saliceae</taxon>
        <taxon>Populus</taxon>
    </lineage>
</organism>
<accession>A0AAD6QKE6</accession>
<comment type="caution">
    <text evidence="1">The sequence shown here is derived from an EMBL/GenBank/DDBJ whole genome shotgun (WGS) entry which is preliminary data.</text>
</comment>